<dbReference type="AlphaFoldDB" id="A0A9D1I405"/>
<accession>A0A9D1I405</accession>
<feature type="transmembrane region" description="Helical" evidence="1">
    <location>
        <begin position="12"/>
        <end position="32"/>
    </location>
</feature>
<evidence type="ECO:0000313" key="3">
    <source>
        <dbReference type="Proteomes" id="UP000824091"/>
    </source>
</evidence>
<reference evidence="2" key="2">
    <citation type="journal article" date="2021" name="PeerJ">
        <title>Extensive microbial diversity within the chicken gut microbiome revealed by metagenomics and culture.</title>
        <authorList>
            <person name="Gilroy R."/>
            <person name="Ravi A."/>
            <person name="Getino M."/>
            <person name="Pursley I."/>
            <person name="Horton D.L."/>
            <person name="Alikhan N.F."/>
            <person name="Baker D."/>
            <person name="Gharbi K."/>
            <person name="Hall N."/>
            <person name="Watson M."/>
            <person name="Adriaenssens E.M."/>
            <person name="Foster-Nyarko E."/>
            <person name="Jarju S."/>
            <person name="Secka A."/>
            <person name="Antonio M."/>
            <person name="Oren A."/>
            <person name="Chaudhuri R.R."/>
            <person name="La Ragione R."/>
            <person name="Hildebrand F."/>
            <person name="Pallen M.J."/>
        </authorList>
    </citation>
    <scope>NUCLEOTIDE SEQUENCE</scope>
    <source>
        <strain evidence="2">11300</strain>
    </source>
</reference>
<feature type="non-terminal residue" evidence="2">
    <location>
        <position position="55"/>
    </location>
</feature>
<comment type="caution">
    <text evidence="2">The sequence shown here is derived from an EMBL/GenBank/DDBJ whole genome shotgun (WGS) entry which is preliminary data.</text>
</comment>
<evidence type="ECO:0000256" key="1">
    <source>
        <dbReference type="SAM" id="Phobius"/>
    </source>
</evidence>
<reference evidence="2" key="1">
    <citation type="submission" date="2020-10" db="EMBL/GenBank/DDBJ databases">
        <authorList>
            <person name="Gilroy R."/>
        </authorList>
    </citation>
    <scope>NUCLEOTIDE SEQUENCE</scope>
    <source>
        <strain evidence="2">11300</strain>
    </source>
</reference>
<keyword evidence="1" id="KW-0472">Membrane</keyword>
<keyword evidence="1" id="KW-1133">Transmembrane helix</keyword>
<name>A0A9D1I405_9FIRM</name>
<dbReference type="Proteomes" id="UP000824091">
    <property type="component" value="Unassembled WGS sequence"/>
</dbReference>
<sequence length="55" mass="6290">MVVLQAIADFGNWFWGLPILFLIVGGGLWITVRLGFVQFRRFGYICSQTFGKMFA</sequence>
<organism evidence="2 3">
    <name type="scientific">Candidatus Fimisoma avicola</name>
    <dbReference type="NCBI Taxonomy" id="2840826"/>
    <lineage>
        <taxon>Bacteria</taxon>
        <taxon>Bacillati</taxon>
        <taxon>Bacillota</taxon>
        <taxon>Clostridia</taxon>
        <taxon>Eubacteriales</taxon>
        <taxon>Candidatus Fimisoma</taxon>
    </lineage>
</organism>
<protein>
    <submittedName>
        <fullName evidence="2">Sodium:alanine symporter family protein</fullName>
    </submittedName>
</protein>
<keyword evidence="1" id="KW-0812">Transmembrane</keyword>
<dbReference type="EMBL" id="DVMO01000003">
    <property type="protein sequence ID" value="HIU26763.1"/>
    <property type="molecule type" value="Genomic_DNA"/>
</dbReference>
<evidence type="ECO:0000313" key="2">
    <source>
        <dbReference type="EMBL" id="HIU26763.1"/>
    </source>
</evidence>
<gene>
    <name evidence="2" type="ORF">IAD16_00085</name>
</gene>
<proteinExistence type="predicted"/>